<dbReference type="GO" id="GO:0004601">
    <property type="term" value="F:peroxidase activity"/>
    <property type="evidence" value="ECO:0007669"/>
    <property type="project" value="UniProtKB-KW"/>
</dbReference>
<dbReference type="Proteomes" id="UP000321310">
    <property type="component" value="Unassembled WGS sequence"/>
</dbReference>
<feature type="signal peptide" evidence="1">
    <location>
        <begin position="1"/>
        <end position="21"/>
    </location>
</feature>
<dbReference type="EMBL" id="VOWB01000008">
    <property type="protein sequence ID" value="TXE84771.1"/>
    <property type="molecule type" value="Genomic_DNA"/>
</dbReference>
<evidence type="ECO:0000256" key="1">
    <source>
        <dbReference type="SAM" id="SignalP"/>
    </source>
</evidence>
<dbReference type="InterPro" id="IPR036249">
    <property type="entry name" value="Thioredoxin-like_sf"/>
</dbReference>
<protein>
    <submittedName>
        <fullName evidence="2">Thiol peroxidase</fullName>
    </submittedName>
</protein>
<organism evidence="2 3">
    <name type="scientific">Campylobacter peloridis</name>
    <dbReference type="NCBI Taxonomy" id="488546"/>
    <lineage>
        <taxon>Bacteria</taxon>
        <taxon>Pseudomonadati</taxon>
        <taxon>Campylobacterota</taxon>
        <taxon>Epsilonproteobacteria</taxon>
        <taxon>Campylobacterales</taxon>
        <taxon>Campylobacteraceae</taxon>
        <taxon>Campylobacter</taxon>
    </lineage>
</organism>
<gene>
    <name evidence="2" type="ORF">FPD46_00615</name>
</gene>
<dbReference type="Gene3D" id="3.40.30.10">
    <property type="entry name" value="Glutaredoxin"/>
    <property type="match status" value="1"/>
</dbReference>
<keyword evidence="1" id="KW-0732">Signal</keyword>
<evidence type="ECO:0000313" key="3">
    <source>
        <dbReference type="Proteomes" id="UP000321310"/>
    </source>
</evidence>
<proteinExistence type="predicted"/>
<keyword evidence="2" id="KW-0560">Oxidoreductase</keyword>
<sequence>MMFKIILTILTLFLFSSNSYAEIESNISLNKEEKINKIIEFYKNRLKNIDNLQIKFLEENYDFPFEAYVFEFKTNKEKTKEIVFLKGNYFFTDYVDLNTMQISKDKVQDLISKDKYSDIIKELTTNDKELIVSLGKGRNNLYVFSDPQCPFCVKHLKTIDEKFLQENKVNFIFISVHNNFKIIGSLYANLSEAKNDKEKLEIIREFYTNSSKYNDDNKINEEKYKKAFDKYLNMGVAYTPFIIKG</sequence>
<feature type="chain" id="PRO_5022693228" evidence="1">
    <location>
        <begin position="22"/>
        <end position="245"/>
    </location>
</feature>
<comment type="caution">
    <text evidence="2">The sequence shown here is derived from an EMBL/GenBank/DDBJ whole genome shotgun (WGS) entry which is preliminary data.</text>
</comment>
<dbReference type="CDD" id="cd02972">
    <property type="entry name" value="DsbA_family"/>
    <property type="match status" value="1"/>
</dbReference>
<reference evidence="2 3" key="1">
    <citation type="submission" date="2019-07" db="EMBL/GenBank/DDBJ databases">
        <title>Rapid identification of Enteric Bacteria from Whole Genome Sequences (WGS) using Average Nucleotide Identity (ANI).</title>
        <authorList>
            <person name="Lane C."/>
        </authorList>
    </citation>
    <scope>NUCLEOTIDE SEQUENCE [LARGE SCALE GENOMIC DNA]</scope>
    <source>
        <strain evidence="2 3">2016D-0250</strain>
    </source>
</reference>
<evidence type="ECO:0000313" key="2">
    <source>
        <dbReference type="EMBL" id="TXE84771.1"/>
    </source>
</evidence>
<dbReference type="AlphaFoldDB" id="A0A5C7DRJ6"/>
<accession>A0A5C7DRJ6</accession>
<dbReference type="SUPFAM" id="SSF52833">
    <property type="entry name" value="Thioredoxin-like"/>
    <property type="match status" value="1"/>
</dbReference>
<keyword evidence="2" id="KW-0575">Peroxidase</keyword>
<name>A0A5C7DRJ6_9BACT</name>